<dbReference type="GO" id="GO:0046872">
    <property type="term" value="F:metal ion binding"/>
    <property type="evidence" value="ECO:0007669"/>
    <property type="project" value="UniProtKB-KW"/>
</dbReference>
<dbReference type="PROSITE" id="PS51354">
    <property type="entry name" value="GLUTAREDOXIN_2"/>
    <property type="match status" value="1"/>
</dbReference>
<keyword evidence="3" id="KW-0411">Iron-sulfur</keyword>
<evidence type="ECO:0000313" key="9">
    <source>
        <dbReference type="Proteomes" id="UP000326268"/>
    </source>
</evidence>
<dbReference type="RefSeq" id="XP_031925280.1">
    <property type="nucleotide sequence ID" value="XM_032074173.1"/>
</dbReference>
<keyword evidence="5" id="KW-0812">Transmembrane</keyword>
<evidence type="ECO:0000256" key="4">
    <source>
        <dbReference type="SAM" id="MobiDB-lite"/>
    </source>
</evidence>
<dbReference type="InterPro" id="IPR013766">
    <property type="entry name" value="Thioredoxin_domain"/>
</dbReference>
<protein>
    <submittedName>
        <fullName evidence="8">Putative thioredoxin</fullName>
    </submittedName>
</protein>
<dbReference type="SUPFAM" id="SSF52833">
    <property type="entry name" value="Thioredoxin-like"/>
    <property type="match status" value="2"/>
</dbReference>
<evidence type="ECO:0000256" key="3">
    <source>
        <dbReference type="ARBA" id="ARBA00023014"/>
    </source>
</evidence>
<keyword evidence="5" id="KW-0472">Membrane</keyword>
<gene>
    <name evidence="8" type="ORF">BDV27DRAFT_166364</name>
</gene>
<dbReference type="InterPro" id="IPR002109">
    <property type="entry name" value="Glutaredoxin"/>
</dbReference>
<dbReference type="PANTHER" id="PTHR10293:SF73">
    <property type="entry name" value="GLUTAREDOXIN-3"/>
    <property type="match status" value="1"/>
</dbReference>
<dbReference type="Proteomes" id="UP000326268">
    <property type="component" value="Unassembled WGS sequence"/>
</dbReference>
<dbReference type="InterPro" id="IPR036249">
    <property type="entry name" value="Thioredoxin-like_sf"/>
</dbReference>
<dbReference type="GO" id="GO:0005829">
    <property type="term" value="C:cytosol"/>
    <property type="evidence" value="ECO:0007669"/>
    <property type="project" value="TreeGrafter"/>
</dbReference>
<evidence type="ECO:0000256" key="1">
    <source>
        <dbReference type="ARBA" id="ARBA00022723"/>
    </source>
</evidence>
<dbReference type="OrthoDB" id="415696at2759"/>
<feature type="region of interest" description="Disordered" evidence="4">
    <location>
        <begin position="243"/>
        <end position="264"/>
    </location>
</feature>
<accession>A0A5N6ZZ36</accession>
<evidence type="ECO:0000256" key="5">
    <source>
        <dbReference type="SAM" id="Phobius"/>
    </source>
</evidence>
<dbReference type="Pfam" id="PF00462">
    <property type="entry name" value="Glutaredoxin"/>
    <property type="match status" value="1"/>
</dbReference>
<dbReference type="GO" id="GO:0006879">
    <property type="term" value="P:intracellular iron ion homeostasis"/>
    <property type="evidence" value="ECO:0007669"/>
    <property type="project" value="TreeGrafter"/>
</dbReference>
<feature type="transmembrane region" description="Helical" evidence="5">
    <location>
        <begin position="13"/>
        <end position="31"/>
    </location>
</feature>
<dbReference type="GO" id="GO:0015036">
    <property type="term" value="F:disulfide oxidoreductase activity"/>
    <property type="evidence" value="ECO:0007669"/>
    <property type="project" value="UniProtKB-ARBA"/>
</dbReference>
<dbReference type="Gene3D" id="3.40.30.10">
    <property type="entry name" value="Glutaredoxin"/>
    <property type="match status" value="2"/>
</dbReference>
<dbReference type="AlphaFoldDB" id="A0A5N6ZZ36"/>
<keyword evidence="1" id="KW-0479">Metal-binding</keyword>
<dbReference type="EMBL" id="ML737711">
    <property type="protein sequence ID" value="KAE8362199.1"/>
    <property type="molecule type" value="Genomic_DNA"/>
</dbReference>
<dbReference type="InterPro" id="IPR004480">
    <property type="entry name" value="Monothiol_GRX-rel"/>
</dbReference>
<dbReference type="PANTHER" id="PTHR10293">
    <property type="entry name" value="GLUTAREDOXIN FAMILY MEMBER"/>
    <property type="match status" value="1"/>
</dbReference>
<feature type="domain" description="Thioredoxin" evidence="6">
    <location>
        <begin position="9"/>
        <end position="102"/>
    </location>
</feature>
<name>A0A5N6ZZ36_9EURO</name>
<evidence type="ECO:0000313" key="8">
    <source>
        <dbReference type="EMBL" id="KAE8362199.1"/>
    </source>
</evidence>
<reference evidence="8 9" key="1">
    <citation type="submission" date="2019-04" db="EMBL/GenBank/DDBJ databases">
        <title>Friends and foes A comparative genomics studyof 23 Aspergillus species from section Flavi.</title>
        <authorList>
            <consortium name="DOE Joint Genome Institute"/>
            <person name="Kjaerbolling I."/>
            <person name="Vesth T."/>
            <person name="Frisvad J.C."/>
            <person name="Nybo J.L."/>
            <person name="Theobald S."/>
            <person name="Kildgaard S."/>
            <person name="Isbrandt T."/>
            <person name="Kuo A."/>
            <person name="Sato A."/>
            <person name="Lyhne E.K."/>
            <person name="Kogle M.E."/>
            <person name="Wiebenga A."/>
            <person name="Kun R.S."/>
            <person name="Lubbers R.J."/>
            <person name="Makela M.R."/>
            <person name="Barry K."/>
            <person name="Chovatia M."/>
            <person name="Clum A."/>
            <person name="Daum C."/>
            <person name="Haridas S."/>
            <person name="He G."/>
            <person name="LaButti K."/>
            <person name="Lipzen A."/>
            <person name="Mondo S."/>
            <person name="Riley R."/>
            <person name="Salamov A."/>
            <person name="Simmons B.A."/>
            <person name="Magnuson J.K."/>
            <person name="Henrissat B."/>
            <person name="Mortensen U.H."/>
            <person name="Larsen T.O."/>
            <person name="Devries R.P."/>
            <person name="Grigoriev I.V."/>
            <person name="Machida M."/>
            <person name="Baker S.E."/>
            <person name="Andersen M.R."/>
        </authorList>
    </citation>
    <scope>NUCLEOTIDE SEQUENCE [LARGE SCALE GENOMIC DNA]</scope>
    <source>
        <strain evidence="8 9">CBS 763.97</strain>
    </source>
</reference>
<dbReference type="Pfam" id="PF00085">
    <property type="entry name" value="Thioredoxin"/>
    <property type="match status" value="1"/>
</dbReference>
<dbReference type="GeneID" id="43658619"/>
<dbReference type="CDD" id="cd03028">
    <property type="entry name" value="GRX_PICOT_like"/>
    <property type="match status" value="1"/>
</dbReference>
<sequence length="264" mass="29137">MSSLTEIASKADYSAHLAALSPSALLILYFYTPWTVFKTQMTAGLTDLASQYPASTPPTISFVSIDAKGLLDIAKEYGVRIAPCVVCLRNGLVLESIRGDDPSMVRSAIERYTGIKALPIPAAPALTPEQLKQSKEALVTRLTELVKAAPVMLFMKGTPKSPQCRFSRRLVRILDEHSIEYGSYNVMADEDIRQGLKEFGDWPTFPQLWVDGELVGGLEIVREELSTNPNFMCQYLVNKPPNRGSLGNTHEESKFPPSQPCLEV</sequence>
<evidence type="ECO:0000259" key="7">
    <source>
        <dbReference type="Pfam" id="PF00462"/>
    </source>
</evidence>
<keyword evidence="2" id="KW-0408">Iron</keyword>
<feature type="domain" description="Glutaredoxin" evidence="7">
    <location>
        <begin position="151"/>
        <end position="215"/>
    </location>
</feature>
<evidence type="ECO:0000259" key="6">
    <source>
        <dbReference type="Pfam" id="PF00085"/>
    </source>
</evidence>
<dbReference type="GO" id="GO:0051537">
    <property type="term" value="F:2 iron, 2 sulfur cluster binding"/>
    <property type="evidence" value="ECO:0007669"/>
    <property type="project" value="TreeGrafter"/>
</dbReference>
<evidence type="ECO:0000256" key="2">
    <source>
        <dbReference type="ARBA" id="ARBA00023004"/>
    </source>
</evidence>
<proteinExistence type="predicted"/>
<organism evidence="8 9">
    <name type="scientific">Aspergillus caelatus</name>
    <dbReference type="NCBI Taxonomy" id="61420"/>
    <lineage>
        <taxon>Eukaryota</taxon>
        <taxon>Fungi</taxon>
        <taxon>Dikarya</taxon>
        <taxon>Ascomycota</taxon>
        <taxon>Pezizomycotina</taxon>
        <taxon>Eurotiomycetes</taxon>
        <taxon>Eurotiomycetidae</taxon>
        <taxon>Eurotiales</taxon>
        <taxon>Aspergillaceae</taxon>
        <taxon>Aspergillus</taxon>
        <taxon>Aspergillus subgen. Circumdati</taxon>
    </lineage>
</organism>
<dbReference type="FunFam" id="3.40.30.10:FF:000012">
    <property type="entry name" value="Monothiol glutaredoxin"/>
    <property type="match status" value="1"/>
</dbReference>
<dbReference type="GO" id="GO:0005634">
    <property type="term" value="C:nucleus"/>
    <property type="evidence" value="ECO:0007669"/>
    <property type="project" value="TreeGrafter"/>
</dbReference>
<keyword evidence="9" id="KW-1185">Reference proteome</keyword>
<keyword evidence="5" id="KW-1133">Transmembrane helix</keyword>
<dbReference type="InterPro" id="IPR033658">
    <property type="entry name" value="GRX_PICOT-like"/>
</dbReference>